<dbReference type="InterPro" id="IPR049083">
    <property type="entry name" value="TACO1_YebC_N"/>
</dbReference>
<dbReference type="Gene3D" id="1.10.10.200">
    <property type="match status" value="1"/>
</dbReference>
<evidence type="ECO:0000259" key="8">
    <source>
        <dbReference type="Pfam" id="PF20772"/>
    </source>
</evidence>
<protein>
    <recommendedName>
        <fullName evidence="6">Probable transcriptional regulatory protein DLM85_00735</fullName>
    </recommendedName>
</protein>
<dbReference type="InterPro" id="IPR002876">
    <property type="entry name" value="Transcrip_reg_TACO1-like"/>
</dbReference>
<keyword evidence="5 6" id="KW-0804">Transcription</keyword>
<accession>A0A328BRV5</accession>
<dbReference type="NCBIfam" id="TIGR01033">
    <property type="entry name" value="YebC/PmpR family DNA-binding transcriptional regulator"/>
    <property type="match status" value="1"/>
</dbReference>
<dbReference type="RefSeq" id="WP_111476161.1">
    <property type="nucleotide sequence ID" value="NZ_QHKM01000001.1"/>
</dbReference>
<evidence type="ECO:0000256" key="6">
    <source>
        <dbReference type="HAMAP-Rule" id="MF_00693"/>
    </source>
</evidence>
<evidence type="ECO:0000313" key="9">
    <source>
        <dbReference type="EMBL" id="RAK69425.1"/>
    </source>
</evidence>
<dbReference type="Pfam" id="PF20772">
    <property type="entry name" value="TACO1_YebC_N"/>
    <property type="match status" value="1"/>
</dbReference>
<comment type="similarity">
    <text evidence="1 6">Belongs to the TACO1 family.</text>
</comment>
<evidence type="ECO:0000313" key="10">
    <source>
        <dbReference type="Proteomes" id="UP000248553"/>
    </source>
</evidence>
<dbReference type="GO" id="GO:0005829">
    <property type="term" value="C:cytosol"/>
    <property type="evidence" value="ECO:0007669"/>
    <property type="project" value="TreeGrafter"/>
</dbReference>
<dbReference type="EMBL" id="QHKM01000001">
    <property type="protein sequence ID" value="RAK69425.1"/>
    <property type="molecule type" value="Genomic_DNA"/>
</dbReference>
<dbReference type="SUPFAM" id="SSF75625">
    <property type="entry name" value="YebC-like"/>
    <property type="match status" value="1"/>
</dbReference>
<keyword evidence="10" id="KW-1185">Reference proteome</keyword>
<proteinExistence type="inferred from homology"/>
<dbReference type="GO" id="GO:0006355">
    <property type="term" value="P:regulation of DNA-templated transcription"/>
    <property type="evidence" value="ECO:0007669"/>
    <property type="project" value="UniProtKB-UniRule"/>
</dbReference>
<sequence>MGRAFEFRKGRKMKRWDRMSKDFTRIGREIVIAVKEGGANPDTNSRLRTAMQNAKGVNMPKDRVEAAIKRASSKEEGNYSEVVYEGYAPHGVAIVVETATDNPTRTVANVRMYFNRGNGALGTAGSSDFTFTRKGVFKLAAEGLDAEELELELIDFGADDIYEDSEEDEHGHEKHYIVVETAFSDFGQMQKALEQKQLNVISAQLQRIPNTTVHLEGEQLEEVMNLIEKFEDDDDVQAVYHTLG</sequence>
<evidence type="ECO:0000256" key="1">
    <source>
        <dbReference type="ARBA" id="ARBA00008724"/>
    </source>
</evidence>
<dbReference type="GO" id="GO:0003677">
    <property type="term" value="F:DNA binding"/>
    <property type="evidence" value="ECO:0007669"/>
    <property type="project" value="UniProtKB-UniRule"/>
</dbReference>
<dbReference type="FunFam" id="1.10.10.200:FF:000004">
    <property type="entry name" value="Probable transcriptional regulatory protein BSBG_02618"/>
    <property type="match status" value="1"/>
</dbReference>
<dbReference type="InterPro" id="IPR026564">
    <property type="entry name" value="Transcrip_reg_TACO1-like_dom3"/>
</dbReference>
<feature type="domain" description="TACO1/YebC-like N-terminal" evidence="8">
    <location>
        <begin position="4"/>
        <end position="73"/>
    </location>
</feature>
<dbReference type="Gene3D" id="3.30.70.980">
    <property type="match status" value="2"/>
</dbReference>
<name>A0A328BRV5_9BACT</name>
<evidence type="ECO:0000259" key="7">
    <source>
        <dbReference type="Pfam" id="PF01709"/>
    </source>
</evidence>
<dbReference type="OrthoDB" id="9781053at2"/>
<comment type="subcellular location">
    <subcellularLocation>
        <location evidence="6">Cytoplasm</location>
    </subcellularLocation>
</comment>
<dbReference type="InterPro" id="IPR029072">
    <property type="entry name" value="YebC-like"/>
</dbReference>
<reference evidence="10" key="1">
    <citation type="submission" date="2018-05" db="EMBL/GenBank/DDBJ databases">
        <authorList>
            <person name="Nie L."/>
        </authorList>
    </citation>
    <scope>NUCLEOTIDE SEQUENCE [LARGE SCALE GENOMIC DNA]</scope>
    <source>
        <strain evidence="10">NL</strain>
    </source>
</reference>
<evidence type="ECO:0000256" key="5">
    <source>
        <dbReference type="ARBA" id="ARBA00023163"/>
    </source>
</evidence>
<dbReference type="InterPro" id="IPR017856">
    <property type="entry name" value="Integrase-like_N"/>
</dbReference>
<feature type="domain" description="TACO1/YebC-like second and third" evidence="7">
    <location>
        <begin position="79"/>
        <end position="242"/>
    </location>
</feature>
<evidence type="ECO:0000256" key="3">
    <source>
        <dbReference type="ARBA" id="ARBA00023015"/>
    </source>
</evidence>
<gene>
    <name evidence="9" type="ORF">DLM85_00735</name>
</gene>
<dbReference type="PANTHER" id="PTHR12532:SF6">
    <property type="entry name" value="TRANSCRIPTIONAL REGULATORY PROTEIN YEBC-RELATED"/>
    <property type="match status" value="1"/>
</dbReference>
<dbReference type="HAMAP" id="MF_00693">
    <property type="entry name" value="Transcrip_reg_TACO1"/>
    <property type="match status" value="1"/>
</dbReference>
<dbReference type="Proteomes" id="UP000248553">
    <property type="component" value="Unassembled WGS sequence"/>
</dbReference>
<dbReference type="AlphaFoldDB" id="A0A328BRV5"/>
<dbReference type="InterPro" id="IPR048300">
    <property type="entry name" value="TACO1_YebC-like_2nd/3rd_dom"/>
</dbReference>
<keyword evidence="4 6" id="KW-0238">DNA-binding</keyword>
<dbReference type="Pfam" id="PF01709">
    <property type="entry name" value="Transcrip_reg"/>
    <property type="match status" value="1"/>
</dbReference>
<evidence type="ECO:0000256" key="4">
    <source>
        <dbReference type="ARBA" id="ARBA00023125"/>
    </source>
</evidence>
<evidence type="ECO:0000256" key="2">
    <source>
        <dbReference type="ARBA" id="ARBA00022490"/>
    </source>
</evidence>
<comment type="caution">
    <text evidence="9">The sequence shown here is derived from an EMBL/GenBank/DDBJ whole genome shotgun (WGS) entry which is preliminary data.</text>
</comment>
<dbReference type="PANTHER" id="PTHR12532">
    <property type="entry name" value="TRANSLATIONAL ACTIVATOR OF CYTOCHROME C OXIDASE 1"/>
    <property type="match status" value="1"/>
</dbReference>
<keyword evidence="2 6" id="KW-0963">Cytoplasm</keyword>
<keyword evidence="3 6" id="KW-0805">Transcription regulation</keyword>
<organism evidence="9 10">
    <name type="scientific">Hymenobacter edaphi</name>
    <dbReference type="NCBI Taxonomy" id="2211146"/>
    <lineage>
        <taxon>Bacteria</taxon>
        <taxon>Pseudomonadati</taxon>
        <taxon>Bacteroidota</taxon>
        <taxon>Cytophagia</taxon>
        <taxon>Cytophagales</taxon>
        <taxon>Hymenobacteraceae</taxon>
        <taxon>Hymenobacter</taxon>
    </lineage>
</organism>
<dbReference type="NCBIfam" id="NF009044">
    <property type="entry name" value="PRK12378.1"/>
    <property type="match status" value="1"/>
</dbReference>